<feature type="region of interest" description="Disordered" evidence="1">
    <location>
        <begin position="53"/>
        <end position="84"/>
    </location>
</feature>
<proteinExistence type="predicted"/>
<evidence type="ECO:0000256" key="1">
    <source>
        <dbReference type="SAM" id="MobiDB-lite"/>
    </source>
</evidence>
<evidence type="ECO:0000313" key="3">
    <source>
        <dbReference type="Proteomes" id="UP000537775"/>
    </source>
</evidence>
<dbReference type="EMBL" id="JACHML010000001">
    <property type="protein sequence ID" value="MBB6392484.1"/>
    <property type="molecule type" value="Genomic_DNA"/>
</dbReference>
<accession>A0A7X0FRR0</accession>
<dbReference type="AlphaFoldDB" id="A0A7X0FRR0"/>
<protein>
    <submittedName>
        <fullName evidence="2">Uncharacterized protein</fullName>
    </submittedName>
</protein>
<reference evidence="2 3" key="1">
    <citation type="submission" date="2020-08" db="EMBL/GenBank/DDBJ databases">
        <title>Sequencing the genomes of 1000 actinobacteria strains.</title>
        <authorList>
            <person name="Klenk H.-P."/>
        </authorList>
    </citation>
    <scope>NUCLEOTIDE SEQUENCE [LARGE SCALE GENOMIC DNA]</scope>
    <source>
        <strain evidence="2 3">DSM 12511</strain>
    </source>
</reference>
<organism evidence="2 3">
    <name type="scientific">Microbacterium thalassium</name>
    <dbReference type="NCBI Taxonomy" id="362649"/>
    <lineage>
        <taxon>Bacteria</taxon>
        <taxon>Bacillati</taxon>
        <taxon>Actinomycetota</taxon>
        <taxon>Actinomycetes</taxon>
        <taxon>Micrococcales</taxon>
        <taxon>Microbacteriaceae</taxon>
        <taxon>Microbacterium</taxon>
    </lineage>
</organism>
<comment type="caution">
    <text evidence="2">The sequence shown here is derived from an EMBL/GenBank/DDBJ whole genome shotgun (WGS) entry which is preliminary data.</text>
</comment>
<gene>
    <name evidence="2" type="ORF">HD594_002797</name>
</gene>
<name>A0A7X0FRR0_9MICO</name>
<sequence>MDGADDIARVLERMTADPMADAVAGAVLVVSVSQPEARGRYQECRLELLAEAPGVPPTPVSTSVVTRPRHWPRPGMRLPARISASRPTAVDVDWEALAT</sequence>
<keyword evidence="3" id="KW-1185">Reference proteome</keyword>
<dbReference type="RefSeq" id="WP_184751544.1">
    <property type="nucleotide sequence ID" value="NZ_BAAAJR010000001.1"/>
</dbReference>
<dbReference type="Proteomes" id="UP000537775">
    <property type="component" value="Unassembled WGS sequence"/>
</dbReference>
<evidence type="ECO:0000313" key="2">
    <source>
        <dbReference type="EMBL" id="MBB6392484.1"/>
    </source>
</evidence>